<accession>A0ABQ0I3H4</accession>
<evidence type="ECO:0000313" key="2">
    <source>
        <dbReference type="EMBL" id="GAC03880.1"/>
    </source>
</evidence>
<sequence length="101" mass="11015">MKKCLFALSISLLSSSVVADDQFGLSIGTPAAANFVYKGEVADIPIQVAAGYWGDSYSGVELGYRFIERDGAFSSAQILAGYSRLEDSNDFIDEWTYTIPR</sequence>
<feature type="signal peptide" evidence="1">
    <location>
        <begin position="1"/>
        <end position="19"/>
    </location>
</feature>
<gene>
    <name evidence="2" type="ORF">GAGA_1017</name>
</gene>
<evidence type="ECO:0000256" key="1">
    <source>
        <dbReference type="SAM" id="SignalP"/>
    </source>
</evidence>
<reference evidence="2 3" key="1">
    <citation type="journal article" date="2014" name="Environ. Microbiol.">
        <title>Comparative genomics of the marine bacterial genus Glaciecola reveals the high degree of genomic diversity and genomic characteristic for cold adaptation.</title>
        <authorList>
            <person name="Qin Q.L."/>
            <person name="Xie B.B."/>
            <person name="Yu Y."/>
            <person name="Shu Y.L."/>
            <person name="Rong J.C."/>
            <person name="Zhang Y.J."/>
            <person name="Zhao D.L."/>
            <person name="Chen X.L."/>
            <person name="Zhang X.Y."/>
            <person name="Chen B."/>
            <person name="Zhou B.C."/>
            <person name="Zhang Y.Z."/>
        </authorList>
    </citation>
    <scope>NUCLEOTIDE SEQUENCE [LARGE SCALE GENOMIC DNA]</scope>
    <source>
        <strain evidence="2 3">NO2</strain>
    </source>
</reference>
<keyword evidence="3" id="KW-1185">Reference proteome</keyword>
<dbReference type="Proteomes" id="UP000008372">
    <property type="component" value="Unassembled WGS sequence"/>
</dbReference>
<organism evidence="2 3">
    <name type="scientific">Paraglaciecola agarilytica NO2</name>
    <dbReference type="NCBI Taxonomy" id="1125747"/>
    <lineage>
        <taxon>Bacteria</taxon>
        <taxon>Pseudomonadati</taxon>
        <taxon>Pseudomonadota</taxon>
        <taxon>Gammaproteobacteria</taxon>
        <taxon>Alteromonadales</taxon>
        <taxon>Alteromonadaceae</taxon>
        <taxon>Paraglaciecola</taxon>
    </lineage>
</organism>
<feature type="chain" id="PRO_5045045060" evidence="1">
    <location>
        <begin position="20"/>
        <end position="101"/>
    </location>
</feature>
<name>A0ABQ0I3H4_9ALTE</name>
<dbReference type="RefSeq" id="WP_008302708.1">
    <property type="nucleotide sequence ID" value="NZ_BAEK01000020.1"/>
</dbReference>
<comment type="caution">
    <text evidence="2">The sequence shown here is derived from an EMBL/GenBank/DDBJ whole genome shotgun (WGS) entry which is preliminary data.</text>
</comment>
<dbReference type="EMBL" id="BAEK01000020">
    <property type="protein sequence ID" value="GAC03880.1"/>
    <property type="molecule type" value="Genomic_DNA"/>
</dbReference>
<evidence type="ECO:0000313" key="3">
    <source>
        <dbReference type="Proteomes" id="UP000008372"/>
    </source>
</evidence>
<keyword evidence="1" id="KW-0732">Signal</keyword>
<proteinExistence type="predicted"/>
<protein>
    <submittedName>
        <fullName evidence="2">Uncharacterized protein</fullName>
    </submittedName>
</protein>